<dbReference type="InterPro" id="IPR053180">
    <property type="entry name" value="Ca-binding_acidic-repeat"/>
</dbReference>
<dbReference type="Proteomes" id="UP000230843">
    <property type="component" value="Unassembled WGS sequence"/>
</dbReference>
<reference evidence="7" key="1">
    <citation type="submission" date="2017-09" db="EMBL/GenBank/DDBJ databases">
        <title>Depth-based differentiation of microbial function through sediment-hosted aquifers and enrichment of novel symbionts in the deep terrestrial subsurface.</title>
        <authorList>
            <person name="Probst A.J."/>
            <person name="Ladd B."/>
            <person name="Jarett J.K."/>
            <person name="Geller-Mcgrath D.E."/>
            <person name="Sieber C.M.K."/>
            <person name="Emerson J.B."/>
            <person name="Anantharaman K."/>
            <person name="Thomas B.C."/>
            <person name="Malmstrom R."/>
            <person name="Stieglmeier M."/>
            <person name="Klingl A."/>
            <person name="Woyke T."/>
            <person name="Ryan C.M."/>
            <person name="Banfield J.F."/>
        </authorList>
    </citation>
    <scope>NUCLEOTIDE SEQUENCE [LARGE SCALE GENOMIC DNA]</scope>
</reference>
<gene>
    <name evidence="6" type="ORF">CO137_01515</name>
</gene>
<dbReference type="SUPFAM" id="SSF103647">
    <property type="entry name" value="TSP type-3 repeat"/>
    <property type="match status" value="1"/>
</dbReference>
<dbReference type="PANTHER" id="PTHR37467:SF1">
    <property type="entry name" value="EXPORTED CALCIUM-BINDING GLYCOPROTEIN"/>
    <property type="match status" value="1"/>
</dbReference>
<evidence type="ECO:0000256" key="5">
    <source>
        <dbReference type="SAM" id="MobiDB-lite"/>
    </source>
</evidence>
<name>A0A2M7Z773_9BACT</name>
<feature type="region of interest" description="Disordered" evidence="5">
    <location>
        <begin position="34"/>
        <end position="59"/>
    </location>
</feature>
<evidence type="ECO:0000313" key="6">
    <source>
        <dbReference type="EMBL" id="PJA89959.1"/>
    </source>
</evidence>
<evidence type="ECO:0000256" key="2">
    <source>
        <dbReference type="ARBA" id="ARBA00022525"/>
    </source>
</evidence>
<evidence type="ECO:0000256" key="4">
    <source>
        <dbReference type="ARBA" id="ARBA00022837"/>
    </source>
</evidence>
<keyword evidence="2" id="KW-0964">Secreted</keyword>
<sequence length="123" mass="13345">MKRILIVGLVILVTAGLLIAILLFVANRKTNNSEQNVENAPVVEEEKVEPFPDDLDRDGILDVEEEKLGTSNKEFDTDGDGLSDKIEIEVLGTDPTNPDTDGDGFADGYEVLKGFNPKGEGNI</sequence>
<dbReference type="PANTHER" id="PTHR37467">
    <property type="entry name" value="EXPORTED CALCIUM-BINDING GLYCOPROTEIN-RELATED"/>
    <property type="match status" value="1"/>
</dbReference>
<dbReference type="InterPro" id="IPR028974">
    <property type="entry name" value="TSP_type-3_rpt"/>
</dbReference>
<dbReference type="Pfam" id="PF18884">
    <property type="entry name" value="TSP3_bac"/>
    <property type="match status" value="2"/>
</dbReference>
<dbReference type="Gene3D" id="4.10.1080.10">
    <property type="entry name" value="TSP type-3 repeat"/>
    <property type="match status" value="1"/>
</dbReference>
<organism evidence="6 7">
    <name type="scientific">Candidatus Magasanikbacteria bacterium CG_4_9_14_3_um_filter_32_9</name>
    <dbReference type="NCBI Taxonomy" id="1974644"/>
    <lineage>
        <taxon>Bacteria</taxon>
        <taxon>Candidatus Magasanikiibacteriota</taxon>
    </lineage>
</organism>
<dbReference type="EMBL" id="PFVJ01000033">
    <property type="protein sequence ID" value="PJA89959.1"/>
    <property type="molecule type" value="Genomic_DNA"/>
</dbReference>
<dbReference type="InterPro" id="IPR059100">
    <property type="entry name" value="TSP3_bac"/>
</dbReference>
<evidence type="ECO:0000256" key="3">
    <source>
        <dbReference type="ARBA" id="ARBA00022729"/>
    </source>
</evidence>
<dbReference type="AlphaFoldDB" id="A0A2M7Z773"/>
<keyword evidence="3" id="KW-0732">Signal</keyword>
<comment type="subcellular location">
    <subcellularLocation>
        <location evidence="1">Secreted</location>
    </subcellularLocation>
</comment>
<dbReference type="GO" id="GO:0005509">
    <property type="term" value="F:calcium ion binding"/>
    <property type="evidence" value="ECO:0007669"/>
    <property type="project" value="InterPro"/>
</dbReference>
<keyword evidence="4" id="KW-0106">Calcium</keyword>
<comment type="caution">
    <text evidence="6">The sequence shown here is derived from an EMBL/GenBank/DDBJ whole genome shotgun (WGS) entry which is preliminary data.</text>
</comment>
<protein>
    <submittedName>
        <fullName evidence="6">Uncharacterized protein</fullName>
    </submittedName>
</protein>
<proteinExistence type="predicted"/>
<evidence type="ECO:0000313" key="7">
    <source>
        <dbReference type="Proteomes" id="UP000230843"/>
    </source>
</evidence>
<evidence type="ECO:0000256" key="1">
    <source>
        <dbReference type="ARBA" id="ARBA00004613"/>
    </source>
</evidence>
<accession>A0A2M7Z773</accession>